<feature type="compositionally biased region" description="Polar residues" evidence="1">
    <location>
        <begin position="226"/>
        <end position="249"/>
    </location>
</feature>
<keyword evidence="2" id="KW-0732">Signal</keyword>
<sequence length="393" mass="39555">MMTGILRAAVCLLAANTAHAATVKNAAAAQSLENRATALPAGTYTLTNVATHQYMTVAHRDFYPVAASTGASVANVSMEQNPSNSKEVRLAPQTDSNFCLSAQWGFGYGYDWAGVLYGCAVGSTGVTSSGLRPAKQWWYFVPVNDATINANKDTYFIVPTDHILDMATRALIGQQISLVYPGSPVYQGALLEDLNESDPYQMWALSTNGQVADIASAAQPAASPVSGDNSGILRNTATSSGESTNQHYTGSSDASSSGSSTDTSTAGANDSGDSSSGSPSDGNGIPAAAAAAADEPVTVTQTATATTTTTVTTTTTSSAAVVTSSTSTTTPNANALLTIATPNVLTAAAVTASTTARAAAATAAAATTTAAAAAAETTNNLVASIVAHVKSVI</sequence>
<feature type="chain" id="PRO_5003492792" description="Ricin B lectin domain-containing protein" evidence="2">
    <location>
        <begin position="21"/>
        <end position="393"/>
    </location>
</feature>
<feature type="region of interest" description="Disordered" evidence="1">
    <location>
        <begin position="221"/>
        <end position="297"/>
    </location>
</feature>
<evidence type="ECO:0000256" key="2">
    <source>
        <dbReference type="SAM" id="SignalP"/>
    </source>
</evidence>
<gene>
    <name evidence="3" type="primary">Mo04116</name>
    <name evidence="3" type="ORF">E5Q_04116</name>
</gene>
<feature type="compositionally biased region" description="Low complexity" evidence="1">
    <location>
        <begin position="250"/>
        <end position="297"/>
    </location>
</feature>
<dbReference type="Proteomes" id="UP000009131">
    <property type="component" value="Unassembled WGS sequence"/>
</dbReference>
<dbReference type="InParanoid" id="G7E3M8"/>
<dbReference type="AlphaFoldDB" id="G7E3M8"/>
<reference evidence="3 4" key="1">
    <citation type="journal article" date="2011" name="J. Gen. Appl. Microbiol.">
        <title>Draft genome sequencing of the enigmatic basidiomycete Mixia osmundae.</title>
        <authorList>
            <person name="Nishida H."/>
            <person name="Nagatsuka Y."/>
            <person name="Sugiyama J."/>
        </authorList>
    </citation>
    <scope>NUCLEOTIDE SEQUENCE [LARGE SCALE GENOMIC DNA]</scope>
    <source>
        <strain evidence="4">CBS 9802 / IAM 14324 / JCM 22182 / KY 12970</strain>
    </source>
</reference>
<proteinExistence type="predicted"/>
<evidence type="ECO:0000313" key="3">
    <source>
        <dbReference type="EMBL" id="GAA97438.1"/>
    </source>
</evidence>
<keyword evidence="4" id="KW-1185">Reference proteome</keyword>
<evidence type="ECO:0000256" key="1">
    <source>
        <dbReference type="SAM" id="MobiDB-lite"/>
    </source>
</evidence>
<feature type="signal peptide" evidence="2">
    <location>
        <begin position="1"/>
        <end position="20"/>
    </location>
</feature>
<comment type="caution">
    <text evidence="3">The sequence shown here is derived from an EMBL/GenBank/DDBJ whole genome shotgun (WGS) entry which is preliminary data.</text>
</comment>
<name>G7E3M8_MIXOS</name>
<dbReference type="EMBL" id="BABT02000119">
    <property type="protein sequence ID" value="GAA97438.1"/>
    <property type="molecule type" value="Genomic_DNA"/>
</dbReference>
<evidence type="ECO:0008006" key="5">
    <source>
        <dbReference type="Google" id="ProtNLM"/>
    </source>
</evidence>
<accession>G7E3M8</accession>
<reference evidence="3 4" key="2">
    <citation type="journal article" date="2012" name="Open Biol.">
        <title>Characteristics of nucleosomes and linker DNA regions on the genome of the basidiomycete Mixia osmundae revealed by mono- and dinucleosome mapping.</title>
        <authorList>
            <person name="Nishida H."/>
            <person name="Kondo S."/>
            <person name="Matsumoto T."/>
            <person name="Suzuki Y."/>
            <person name="Yoshikawa H."/>
            <person name="Taylor T.D."/>
            <person name="Sugiyama J."/>
        </authorList>
    </citation>
    <scope>NUCLEOTIDE SEQUENCE [LARGE SCALE GENOMIC DNA]</scope>
    <source>
        <strain evidence="4">CBS 9802 / IAM 14324 / JCM 22182 / KY 12970</strain>
    </source>
</reference>
<dbReference type="HOGENOM" id="CLU_880241_0_0_1"/>
<protein>
    <recommendedName>
        <fullName evidence="5">Ricin B lectin domain-containing protein</fullName>
    </recommendedName>
</protein>
<evidence type="ECO:0000313" key="4">
    <source>
        <dbReference type="Proteomes" id="UP000009131"/>
    </source>
</evidence>
<organism evidence="3 4">
    <name type="scientific">Mixia osmundae (strain CBS 9802 / IAM 14324 / JCM 22182 / KY 12970)</name>
    <dbReference type="NCBI Taxonomy" id="764103"/>
    <lineage>
        <taxon>Eukaryota</taxon>
        <taxon>Fungi</taxon>
        <taxon>Dikarya</taxon>
        <taxon>Basidiomycota</taxon>
        <taxon>Pucciniomycotina</taxon>
        <taxon>Mixiomycetes</taxon>
        <taxon>Mixiales</taxon>
        <taxon>Mixiaceae</taxon>
        <taxon>Mixia</taxon>
    </lineage>
</organism>